<dbReference type="AlphaFoldDB" id="A0A9D2BDM8"/>
<name>A0A9D2BDM8_9FIRM</name>
<gene>
    <name evidence="1" type="ORF">H9849_04900</name>
</gene>
<reference evidence="1" key="1">
    <citation type="journal article" date="2021" name="PeerJ">
        <title>Extensive microbial diversity within the chicken gut microbiome revealed by metagenomics and culture.</title>
        <authorList>
            <person name="Gilroy R."/>
            <person name="Ravi A."/>
            <person name="Getino M."/>
            <person name="Pursley I."/>
            <person name="Horton D.L."/>
            <person name="Alikhan N.F."/>
            <person name="Baker D."/>
            <person name="Gharbi K."/>
            <person name="Hall N."/>
            <person name="Watson M."/>
            <person name="Adriaenssens E.M."/>
            <person name="Foster-Nyarko E."/>
            <person name="Jarju S."/>
            <person name="Secka A."/>
            <person name="Antonio M."/>
            <person name="Oren A."/>
            <person name="Chaudhuri R.R."/>
            <person name="La Ragione R."/>
            <person name="Hildebrand F."/>
            <person name="Pallen M.J."/>
        </authorList>
    </citation>
    <scope>NUCLEOTIDE SEQUENCE</scope>
    <source>
        <strain evidence="1">ChiSxjej3B15-1167</strain>
    </source>
</reference>
<reference evidence="1" key="2">
    <citation type="submission" date="2021-04" db="EMBL/GenBank/DDBJ databases">
        <authorList>
            <person name="Gilroy R."/>
        </authorList>
    </citation>
    <scope>NUCLEOTIDE SEQUENCE</scope>
    <source>
        <strain evidence="1">ChiSxjej3B15-1167</strain>
    </source>
</reference>
<dbReference type="SUPFAM" id="SSF109604">
    <property type="entry name" value="HD-domain/PDEase-like"/>
    <property type="match status" value="1"/>
</dbReference>
<dbReference type="EMBL" id="DXEQ01000132">
    <property type="protein sequence ID" value="HIX72341.1"/>
    <property type="molecule type" value="Genomic_DNA"/>
</dbReference>
<comment type="caution">
    <text evidence="1">The sequence shown here is derived from an EMBL/GenBank/DDBJ whole genome shotgun (WGS) entry which is preliminary data.</text>
</comment>
<proteinExistence type="predicted"/>
<sequence length="154" mass="17999">MTLTPAELKEIHAYLHEYIHTEEAQSMKTFCQHGTVSTYDHVMNVVRLSYFLNKKFRLGADTKSLVTGSFLHDFYLYDWHEEGDGSHRLHGFTHPERALHNASRLFDLNHRERAIIRQHMWPLTLRAVPSCRESVIVCLSDKIISAFETLFQRG</sequence>
<evidence type="ECO:0000313" key="2">
    <source>
        <dbReference type="Proteomes" id="UP000886805"/>
    </source>
</evidence>
<accession>A0A9D2BDM8</accession>
<dbReference type="Proteomes" id="UP000886805">
    <property type="component" value="Unassembled WGS sequence"/>
</dbReference>
<evidence type="ECO:0000313" key="1">
    <source>
        <dbReference type="EMBL" id="HIX72341.1"/>
    </source>
</evidence>
<organism evidence="1 2">
    <name type="scientific">Candidatus Anaerobutyricum stercoripullorum</name>
    <dbReference type="NCBI Taxonomy" id="2838456"/>
    <lineage>
        <taxon>Bacteria</taxon>
        <taxon>Bacillati</taxon>
        <taxon>Bacillota</taxon>
        <taxon>Clostridia</taxon>
        <taxon>Lachnospirales</taxon>
        <taxon>Lachnospiraceae</taxon>
        <taxon>Anaerobutyricum</taxon>
    </lineage>
</organism>
<dbReference type="Gene3D" id="1.10.3210.10">
    <property type="entry name" value="Hypothetical protein af1432"/>
    <property type="match status" value="1"/>
</dbReference>
<protein>
    <submittedName>
        <fullName evidence="1">HD family phosphohydrolase</fullName>
    </submittedName>
</protein>